<dbReference type="Gene3D" id="3.30.1330.60">
    <property type="entry name" value="OmpA-like domain"/>
    <property type="match status" value="1"/>
</dbReference>
<dbReference type="EMBL" id="AP009153">
    <property type="protein sequence ID" value="BAH39335.1"/>
    <property type="molecule type" value="Genomic_DNA"/>
</dbReference>
<dbReference type="GO" id="GO:0009279">
    <property type="term" value="C:cell outer membrane"/>
    <property type="evidence" value="ECO:0007669"/>
    <property type="project" value="UniProtKB-SubCell"/>
</dbReference>
<keyword evidence="3" id="KW-0998">Cell outer membrane</keyword>
<evidence type="ECO:0000313" key="7">
    <source>
        <dbReference type="EMBL" id="BAH39335.1"/>
    </source>
</evidence>
<gene>
    <name evidence="7" type="ordered locus">GAU_2293</name>
</gene>
<dbReference type="CDD" id="cd07185">
    <property type="entry name" value="OmpA_C-like"/>
    <property type="match status" value="1"/>
</dbReference>
<evidence type="ECO:0000259" key="6">
    <source>
        <dbReference type="PROSITE" id="PS51123"/>
    </source>
</evidence>
<accession>C1AAS9</accession>
<dbReference type="InterPro" id="IPR006665">
    <property type="entry name" value="OmpA-like"/>
</dbReference>
<protein>
    <submittedName>
        <fullName evidence="7">Putative outer membrane protein</fullName>
    </submittedName>
</protein>
<feature type="signal peptide" evidence="5">
    <location>
        <begin position="1"/>
        <end position="32"/>
    </location>
</feature>
<dbReference type="InterPro" id="IPR006664">
    <property type="entry name" value="OMP_bac"/>
</dbReference>
<keyword evidence="8" id="KW-1185">Reference proteome</keyword>
<comment type="subcellular location">
    <subcellularLocation>
        <location evidence="1">Cell outer membrane</location>
    </subcellularLocation>
</comment>
<dbReference type="PRINTS" id="PR01021">
    <property type="entry name" value="OMPADOMAIN"/>
</dbReference>
<dbReference type="PROSITE" id="PS51123">
    <property type="entry name" value="OMPA_2"/>
    <property type="match status" value="1"/>
</dbReference>
<keyword evidence="5" id="KW-0732">Signal</keyword>
<evidence type="ECO:0000256" key="4">
    <source>
        <dbReference type="PROSITE-ProRule" id="PRU00473"/>
    </source>
</evidence>
<evidence type="ECO:0000313" key="8">
    <source>
        <dbReference type="Proteomes" id="UP000002209"/>
    </source>
</evidence>
<feature type="domain" description="OmpA-like" evidence="6">
    <location>
        <begin position="100"/>
        <end position="220"/>
    </location>
</feature>
<organism evidence="7 8">
    <name type="scientific">Gemmatimonas aurantiaca (strain DSM 14586 / JCM 11422 / NBRC 100505 / T-27)</name>
    <dbReference type="NCBI Taxonomy" id="379066"/>
    <lineage>
        <taxon>Bacteria</taxon>
        <taxon>Pseudomonadati</taxon>
        <taxon>Gemmatimonadota</taxon>
        <taxon>Gemmatimonadia</taxon>
        <taxon>Gemmatimonadales</taxon>
        <taxon>Gemmatimonadaceae</taxon>
        <taxon>Gemmatimonas</taxon>
    </lineage>
</organism>
<dbReference type="HOGENOM" id="CLU_1188578_0_0_0"/>
<evidence type="ECO:0000256" key="3">
    <source>
        <dbReference type="ARBA" id="ARBA00023237"/>
    </source>
</evidence>
<dbReference type="STRING" id="379066.GAU_2293"/>
<dbReference type="eggNOG" id="COG2885">
    <property type="taxonomic scope" value="Bacteria"/>
</dbReference>
<dbReference type="Proteomes" id="UP000002209">
    <property type="component" value="Chromosome"/>
</dbReference>
<dbReference type="SUPFAM" id="SSF103088">
    <property type="entry name" value="OmpA-like"/>
    <property type="match status" value="1"/>
</dbReference>
<dbReference type="InterPro" id="IPR050330">
    <property type="entry name" value="Bact_OuterMem_StrucFunc"/>
</dbReference>
<dbReference type="PANTHER" id="PTHR30329">
    <property type="entry name" value="STATOR ELEMENT OF FLAGELLAR MOTOR COMPLEX"/>
    <property type="match status" value="1"/>
</dbReference>
<name>C1AAS9_GEMAT</name>
<sequence>MQAYTKQRRSPMRYVKFAATAVLAATTLSACATKGFVRRGLEEQRVALSTERTERTTADNALQNDVRGVRGSVDSLRTDLNALRTDLQTLRTEYGAKITALEGAVKFAMPVHFGFDDAAVRQEDQAALEKFAQVAQSHYPGATITVEGFSDPAGSAAYNLRLSRERADAVRDFLVTKGMDGAALRTVGYGKARLVRPGAKGDESGAELNRRVTFVIESSGGTTATVAAITSPE</sequence>
<reference evidence="8" key="1">
    <citation type="submission" date="2006-03" db="EMBL/GenBank/DDBJ databases">
        <title>Complete genome sequence of Gemmatimonas aurantiaca T-27 that represents a novel phylum Gemmatimonadetes.</title>
        <authorList>
            <person name="Takasaki K."/>
            <person name="Ichikawa N."/>
            <person name="Miura H."/>
            <person name="Matsushita S."/>
            <person name="Watanabe Y."/>
            <person name="Oguchi A."/>
            <person name="Ankai A."/>
            <person name="Yashiro I."/>
            <person name="Takahashi M."/>
            <person name="Terui Y."/>
            <person name="Fukui S."/>
            <person name="Yokoyama H."/>
            <person name="Tanikawa S."/>
            <person name="Hanada S."/>
            <person name="Kamagata Y."/>
            <person name="Fujita N."/>
        </authorList>
    </citation>
    <scope>NUCLEOTIDE SEQUENCE [LARGE SCALE GENOMIC DNA]</scope>
    <source>
        <strain evidence="8">T-27 / DSM 14586 / JCM 11422 / NBRC 100505</strain>
    </source>
</reference>
<dbReference type="KEGG" id="gau:GAU_2293"/>
<dbReference type="Pfam" id="PF00691">
    <property type="entry name" value="OmpA"/>
    <property type="match status" value="1"/>
</dbReference>
<feature type="chain" id="PRO_5002904199" evidence="5">
    <location>
        <begin position="33"/>
        <end position="233"/>
    </location>
</feature>
<proteinExistence type="predicted"/>
<evidence type="ECO:0000256" key="2">
    <source>
        <dbReference type="ARBA" id="ARBA00023136"/>
    </source>
</evidence>
<evidence type="ECO:0000256" key="5">
    <source>
        <dbReference type="SAM" id="SignalP"/>
    </source>
</evidence>
<dbReference type="InterPro" id="IPR036737">
    <property type="entry name" value="OmpA-like_sf"/>
</dbReference>
<dbReference type="AlphaFoldDB" id="C1AAS9"/>
<evidence type="ECO:0000256" key="1">
    <source>
        <dbReference type="ARBA" id="ARBA00004442"/>
    </source>
</evidence>
<dbReference type="PANTHER" id="PTHR30329:SF21">
    <property type="entry name" value="LIPOPROTEIN YIAD-RELATED"/>
    <property type="match status" value="1"/>
</dbReference>
<dbReference type="PROSITE" id="PS51257">
    <property type="entry name" value="PROKAR_LIPOPROTEIN"/>
    <property type="match status" value="1"/>
</dbReference>
<keyword evidence="2 4" id="KW-0472">Membrane</keyword>